<evidence type="ECO:0000259" key="1">
    <source>
        <dbReference type="SMART" id="SM00382"/>
    </source>
</evidence>
<feature type="domain" description="AAA+ ATPase" evidence="1">
    <location>
        <begin position="23"/>
        <end position="168"/>
    </location>
</feature>
<protein>
    <submittedName>
        <fullName evidence="2">AAA family ATPase</fullName>
    </submittedName>
</protein>
<dbReference type="Pfam" id="PF13177">
    <property type="entry name" value="DNA_pol3_delta2"/>
    <property type="match status" value="1"/>
</dbReference>
<dbReference type="InterPro" id="IPR027417">
    <property type="entry name" value="P-loop_NTPase"/>
</dbReference>
<sequence>MISLFGNRKLQTTLAGLSSGGRLPHALLLEGPRGSGKKTAARLIAQYALCQGEKVPCFQCGPCVKVEKGVHPDVLYYTVPPGKKEFPIDLVREIRQDAYISPNEGKCKIYIIDNAHTMNTSAQNALLKILEEPPEFVRFLLLCENRSQMLPTILSRVTSMEMEIPSVEDCAKALAELVPGKPPAEYQAAAAGAGGNIGAAMEKLGSAKPSKTAADAQKLRDKLLFDQRYQSLLILKEYEKDREGFLQLMVLAKELFGKLAIARYTSDPNSPAKALSRLTPLQAVKIADIIEETANYAQRNGNIPVLSAGLCEKIKGILSA</sequence>
<organism evidence="2 3">
    <name type="scientific">Youxingia wuxianensis</name>
    <dbReference type="NCBI Taxonomy" id="2763678"/>
    <lineage>
        <taxon>Bacteria</taxon>
        <taxon>Bacillati</taxon>
        <taxon>Bacillota</taxon>
        <taxon>Clostridia</taxon>
        <taxon>Eubacteriales</taxon>
        <taxon>Oscillospiraceae</taxon>
        <taxon>Youxingia</taxon>
    </lineage>
</organism>
<dbReference type="InterPro" id="IPR050238">
    <property type="entry name" value="DNA_Rep/Repair_Clamp_Loader"/>
</dbReference>
<dbReference type="Proteomes" id="UP000623678">
    <property type="component" value="Unassembled WGS sequence"/>
</dbReference>
<evidence type="ECO:0000313" key="3">
    <source>
        <dbReference type="Proteomes" id="UP000623678"/>
    </source>
</evidence>
<reference evidence="2" key="1">
    <citation type="submission" date="2020-08" db="EMBL/GenBank/DDBJ databases">
        <title>Genome public.</title>
        <authorList>
            <person name="Liu C."/>
            <person name="Sun Q."/>
        </authorList>
    </citation>
    <scope>NUCLEOTIDE SEQUENCE</scope>
    <source>
        <strain evidence="2">NSJ-64</strain>
    </source>
</reference>
<dbReference type="SUPFAM" id="SSF52540">
    <property type="entry name" value="P-loop containing nucleoside triphosphate hydrolases"/>
    <property type="match status" value="1"/>
</dbReference>
<dbReference type="CDD" id="cd00009">
    <property type="entry name" value="AAA"/>
    <property type="match status" value="1"/>
</dbReference>
<dbReference type="InterPro" id="IPR003593">
    <property type="entry name" value="AAA+_ATPase"/>
</dbReference>
<proteinExistence type="predicted"/>
<gene>
    <name evidence="2" type="ORF">H8705_13250</name>
</gene>
<dbReference type="SMART" id="SM00382">
    <property type="entry name" value="AAA"/>
    <property type="match status" value="1"/>
</dbReference>
<name>A0A926IIN5_9FIRM</name>
<dbReference type="RefSeq" id="WP_262396265.1">
    <property type="nucleotide sequence ID" value="NZ_JACRTD010000014.1"/>
</dbReference>
<dbReference type="GO" id="GO:0006261">
    <property type="term" value="P:DNA-templated DNA replication"/>
    <property type="evidence" value="ECO:0007669"/>
    <property type="project" value="TreeGrafter"/>
</dbReference>
<dbReference type="EMBL" id="JACRTD010000014">
    <property type="protein sequence ID" value="MBC8586546.1"/>
    <property type="molecule type" value="Genomic_DNA"/>
</dbReference>
<evidence type="ECO:0000313" key="2">
    <source>
        <dbReference type="EMBL" id="MBC8586546.1"/>
    </source>
</evidence>
<dbReference type="PANTHER" id="PTHR11669">
    <property type="entry name" value="REPLICATION FACTOR C / DNA POLYMERASE III GAMMA-TAU SUBUNIT"/>
    <property type="match status" value="1"/>
</dbReference>
<accession>A0A926IIN5</accession>
<keyword evidence="3" id="KW-1185">Reference proteome</keyword>
<dbReference type="Gene3D" id="3.40.50.300">
    <property type="entry name" value="P-loop containing nucleotide triphosphate hydrolases"/>
    <property type="match status" value="1"/>
</dbReference>
<comment type="caution">
    <text evidence="2">The sequence shown here is derived from an EMBL/GenBank/DDBJ whole genome shotgun (WGS) entry which is preliminary data.</text>
</comment>
<dbReference type="PANTHER" id="PTHR11669:SF8">
    <property type="entry name" value="DNA POLYMERASE III SUBUNIT DELTA"/>
    <property type="match status" value="1"/>
</dbReference>
<dbReference type="AlphaFoldDB" id="A0A926IIN5"/>